<proteinExistence type="predicted"/>
<dbReference type="RefSeq" id="WP_148133319.1">
    <property type="nucleotide sequence ID" value="NZ_CP017634.1"/>
</dbReference>
<reference evidence="1 2" key="1">
    <citation type="submission" date="2016-10" db="EMBL/GenBank/DDBJ databases">
        <title>Complete Genome Sequence of Peptococcaceae strain DCMF.</title>
        <authorList>
            <person name="Edwards R.J."/>
            <person name="Holland S.I."/>
            <person name="Deshpande N.P."/>
            <person name="Wong Y.K."/>
            <person name="Ertan H."/>
            <person name="Manefield M."/>
            <person name="Russell T.L."/>
            <person name="Lee M.J."/>
        </authorList>
    </citation>
    <scope>NUCLEOTIDE SEQUENCE [LARGE SCALE GENOMIC DNA]</scope>
    <source>
        <strain evidence="1 2">DCMF</strain>
    </source>
</reference>
<keyword evidence="2" id="KW-1185">Reference proteome</keyword>
<evidence type="ECO:0000313" key="1">
    <source>
        <dbReference type="EMBL" id="ATW24140.1"/>
    </source>
</evidence>
<dbReference type="Proteomes" id="UP000323521">
    <property type="component" value="Chromosome"/>
</dbReference>
<dbReference type="AlphaFoldDB" id="A0A3G1KNY9"/>
<gene>
    <name evidence="1" type="ORF">DCMF_04505</name>
</gene>
<dbReference type="EMBL" id="CP017634">
    <property type="protein sequence ID" value="ATW24140.1"/>
    <property type="molecule type" value="Genomic_DNA"/>
</dbReference>
<evidence type="ECO:0000313" key="2">
    <source>
        <dbReference type="Proteomes" id="UP000323521"/>
    </source>
</evidence>
<sequence>MFDKAVAKIKSEMDQNKNNSYIQVVGGFLLQHLNENLGAAEKIMQEGKTIAKSLDSMRNEASKKKVGNCAMFTPTEGFNIVLKYFNIAGTPSPDPAPAATTTPAPEPVKEEIGFSLCLEDLL</sequence>
<dbReference type="KEGG" id="fwa:DCMF_04505"/>
<protein>
    <submittedName>
        <fullName evidence="1">Uncharacterized protein</fullName>
    </submittedName>
</protein>
<organism evidence="1 2">
    <name type="scientific">Formimonas warabiya</name>
    <dbReference type="NCBI Taxonomy" id="1761012"/>
    <lineage>
        <taxon>Bacteria</taxon>
        <taxon>Bacillati</taxon>
        <taxon>Bacillota</taxon>
        <taxon>Clostridia</taxon>
        <taxon>Eubacteriales</taxon>
        <taxon>Peptococcaceae</taxon>
        <taxon>Candidatus Formimonas</taxon>
    </lineage>
</organism>
<name>A0A3G1KNY9_FORW1</name>
<accession>A0A3G1KNY9</accession>
<dbReference type="OrthoDB" id="2375727at2"/>